<gene>
    <name evidence="3" type="ORF">CALVIDRAFT_123237</name>
</gene>
<reference evidence="3 4" key="1">
    <citation type="journal article" date="2016" name="Mol. Biol. Evol.">
        <title>Comparative Genomics of Early-Diverging Mushroom-Forming Fungi Provides Insights into the Origins of Lignocellulose Decay Capabilities.</title>
        <authorList>
            <person name="Nagy L.G."/>
            <person name="Riley R."/>
            <person name="Tritt A."/>
            <person name="Adam C."/>
            <person name="Daum C."/>
            <person name="Floudas D."/>
            <person name="Sun H."/>
            <person name="Yadav J.S."/>
            <person name="Pangilinan J."/>
            <person name="Larsson K.H."/>
            <person name="Matsuura K."/>
            <person name="Barry K."/>
            <person name="Labutti K."/>
            <person name="Kuo R."/>
            <person name="Ohm R.A."/>
            <person name="Bhattacharya S.S."/>
            <person name="Shirouzu T."/>
            <person name="Yoshinaga Y."/>
            <person name="Martin F.M."/>
            <person name="Grigoriev I.V."/>
            <person name="Hibbett D.S."/>
        </authorList>
    </citation>
    <scope>NUCLEOTIDE SEQUENCE [LARGE SCALE GENOMIC DNA]</scope>
    <source>
        <strain evidence="3 4">TUFC12733</strain>
    </source>
</reference>
<feature type="chain" id="PRO_5007892026" description="PRA1 family protein" evidence="2">
    <location>
        <begin position="22"/>
        <end position="155"/>
    </location>
</feature>
<keyword evidence="4" id="KW-1185">Reference proteome</keyword>
<keyword evidence="1" id="KW-0812">Transmembrane</keyword>
<evidence type="ECO:0000313" key="3">
    <source>
        <dbReference type="EMBL" id="KZP01102.1"/>
    </source>
</evidence>
<evidence type="ECO:0008006" key="5">
    <source>
        <dbReference type="Google" id="ProtNLM"/>
    </source>
</evidence>
<accession>A0A167RNE4</accession>
<keyword evidence="1" id="KW-0472">Membrane</keyword>
<sequence>MVRKAYLFALVRKFLAVPSSALPTHAHHGSSSSTSSLLPSLSSPRIPLPFRSRRPRGSTPPTNNGLLGTGLTLVTALQRLPIFTHLFVVLLVIFGPYYAPVTLSLVFLLTHLAFMLSQFRSAYGMIRWCAFFPPSWTRLLTCLMQLVRRTATRTH</sequence>
<proteinExistence type="predicted"/>
<name>A0A167RNE4_CALVF</name>
<feature type="transmembrane region" description="Helical" evidence="1">
    <location>
        <begin position="125"/>
        <end position="147"/>
    </location>
</feature>
<keyword evidence="1" id="KW-1133">Transmembrane helix</keyword>
<evidence type="ECO:0000313" key="4">
    <source>
        <dbReference type="Proteomes" id="UP000076738"/>
    </source>
</evidence>
<dbReference type="EMBL" id="KV417267">
    <property type="protein sequence ID" value="KZP01102.1"/>
    <property type="molecule type" value="Genomic_DNA"/>
</dbReference>
<dbReference type="AlphaFoldDB" id="A0A167RNE4"/>
<protein>
    <recommendedName>
        <fullName evidence="5">PRA1 family protein</fullName>
    </recommendedName>
</protein>
<evidence type="ECO:0000256" key="2">
    <source>
        <dbReference type="SAM" id="SignalP"/>
    </source>
</evidence>
<dbReference type="Proteomes" id="UP000076738">
    <property type="component" value="Unassembled WGS sequence"/>
</dbReference>
<evidence type="ECO:0000256" key="1">
    <source>
        <dbReference type="SAM" id="Phobius"/>
    </source>
</evidence>
<keyword evidence="2" id="KW-0732">Signal</keyword>
<feature type="signal peptide" evidence="2">
    <location>
        <begin position="1"/>
        <end position="21"/>
    </location>
</feature>
<organism evidence="3 4">
    <name type="scientific">Calocera viscosa (strain TUFC12733)</name>
    <dbReference type="NCBI Taxonomy" id="1330018"/>
    <lineage>
        <taxon>Eukaryota</taxon>
        <taxon>Fungi</taxon>
        <taxon>Dikarya</taxon>
        <taxon>Basidiomycota</taxon>
        <taxon>Agaricomycotina</taxon>
        <taxon>Dacrymycetes</taxon>
        <taxon>Dacrymycetales</taxon>
        <taxon>Dacrymycetaceae</taxon>
        <taxon>Calocera</taxon>
    </lineage>
</organism>